<sequence length="89" mass="9941">MSSLNVGGEQKTSEDWFIKKCILVIYCKNQSINGDLITYITDLELTINNDETDLKGGNYGVLPYVAPKVLNKKPFTKASDLYSFGIIMT</sequence>
<accession>A0A397UXD8</accession>
<evidence type="ECO:0000259" key="1">
    <source>
        <dbReference type="Pfam" id="PF07714"/>
    </source>
</evidence>
<dbReference type="EMBL" id="QKWP01000870">
    <property type="protein sequence ID" value="RIB14038.1"/>
    <property type="molecule type" value="Genomic_DNA"/>
</dbReference>
<evidence type="ECO:0000313" key="2">
    <source>
        <dbReference type="EMBL" id="RIB14038.1"/>
    </source>
</evidence>
<dbReference type="AlphaFoldDB" id="A0A397UXD8"/>
<evidence type="ECO:0000313" key="3">
    <source>
        <dbReference type="Proteomes" id="UP000266673"/>
    </source>
</evidence>
<dbReference type="Gene3D" id="1.10.510.10">
    <property type="entry name" value="Transferase(Phosphotransferase) domain 1"/>
    <property type="match status" value="1"/>
</dbReference>
<protein>
    <recommendedName>
        <fullName evidence="1">Serine-threonine/tyrosine-protein kinase catalytic domain-containing protein</fullName>
    </recommendedName>
</protein>
<dbReference type="Pfam" id="PF07714">
    <property type="entry name" value="PK_Tyr_Ser-Thr"/>
    <property type="match status" value="1"/>
</dbReference>
<keyword evidence="3" id="KW-1185">Reference proteome</keyword>
<comment type="caution">
    <text evidence="2">The sequence shown here is derived from an EMBL/GenBank/DDBJ whole genome shotgun (WGS) entry which is preliminary data.</text>
</comment>
<dbReference type="InterPro" id="IPR001245">
    <property type="entry name" value="Ser-Thr/Tyr_kinase_cat_dom"/>
</dbReference>
<dbReference type="SUPFAM" id="SSF56112">
    <property type="entry name" value="Protein kinase-like (PK-like)"/>
    <property type="match status" value="1"/>
</dbReference>
<gene>
    <name evidence="2" type="ORF">C2G38_2196286</name>
</gene>
<feature type="domain" description="Serine-threonine/tyrosine-protein kinase catalytic" evidence="1">
    <location>
        <begin position="32"/>
        <end position="88"/>
    </location>
</feature>
<proteinExistence type="predicted"/>
<dbReference type="InterPro" id="IPR011009">
    <property type="entry name" value="Kinase-like_dom_sf"/>
</dbReference>
<reference evidence="2 3" key="1">
    <citation type="submission" date="2018-06" db="EMBL/GenBank/DDBJ databases">
        <title>Comparative genomics reveals the genomic features of Rhizophagus irregularis, R. cerebriforme, R. diaphanum and Gigaspora rosea, and their symbiotic lifestyle signature.</title>
        <authorList>
            <person name="Morin E."/>
            <person name="San Clemente H."/>
            <person name="Chen E.C.H."/>
            <person name="De La Providencia I."/>
            <person name="Hainaut M."/>
            <person name="Kuo A."/>
            <person name="Kohler A."/>
            <person name="Murat C."/>
            <person name="Tang N."/>
            <person name="Roy S."/>
            <person name="Loubradou J."/>
            <person name="Henrissat B."/>
            <person name="Grigoriev I.V."/>
            <person name="Corradi N."/>
            <person name="Roux C."/>
            <person name="Martin F.M."/>
        </authorList>
    </citation>
    <scope>NUCLEOTIDE SEQUENCE [LARGE SCALE GENOMIC DNA]</scope>
    <source>
        <strain evidence="2 3">DAOM 194757</strain>
    </source>
</reference>
<dbReference type="OrthoDB" id="10261027at2759"/>
<name>A0A397UXD8_9GLOM</name>
<dbReference type="GO" id="GO:0004672">
    <property type="term" value="F:protein kinase activity"/>
    <property type="evidence" value="ECO:0007669"/>
    <property type="project" value="InterPro"/>
</dbReference>
<organism evidence="2 3">
    <name type="scientific">Gigaspora rosea</name>
    <dbReference type="NCBI Taxonomy" id="44941"/>
    <lineage>
        <taxon>Eukaryota</taxon>
        <taxon>Fungi</taxon>
        <taxon>Fungi incertae sedis</taxon>
        <taxon>Mucoromycota</taxon>
        <taxon>Glomeromycotina</taxon>
        <taxon>Glomeromycetes</taxon>
        <taxon>Diversisporales</taxon>
        <taxon>Gigasporaceae</taxon>
        <taxon>Gigaspora</taxon>
    </lineage>
</organism>
<dbReference type="Proteomes" id="UP000266673">
    <property type="component" value="Unassembled WGS sequence"/>
</dbReference>